<dbReference type="NCBIfam" id="TIGR02823">
    <property type="entry name" value="oxido_YhdH"/>
    <property type="match status" value="1"/>
</dbReference>
<evidence type="ECO:0000259" key="1">
    <source>
        <dbReference type="SMART" id="SM00829"/>
    </source>
</evidence>
<dbReference type="Gene3D" id="3.40.50.720">
    <property type="entry name" value="NAD(P)-binding Rossmann-like Domain"/>
    <property type="match status" value="1"/>
</dbReference>
<dbReference type="InterPro" id="IPR036291">
    <property type="entry name" value="NAD(P)-bd_dom_sf"/>
</dbReference>
<dbReference type="RefSeq" id="WP_101821354.1">
    <property type="nucleotide sequence ID" value="NZ_PKJC01000016.1"/>
</dbReference>
<dbReference type="Pfam" id="PF08240">
    <property type="entry name" value="ADH_N"/>
    <property type="match status" value="1"/>
</dbReference>
<dbReference type="PANTHER" id="PTHR43677:SF1">
    <property type="entry name" value="ACRYLYL-COA REDUCTASE ACUI-RELATED"/>
    <property type="match status" value="1"/>
</dbReference>
<dbReference type="CDD" id="cd08288">
    <property type="entry name" value="MDR_yhdh"/>
    <property type="match status" value="1"/>
</dbReference>
<dbReference type="GO" id="GO:0043957">
    <property type="term" value="F:acryloyl-CoA reductase (NADPH) activity"/>
    <property type="evidence" value="ECO:0007669"/>
    <property type="project" value="TreeGrafter"/>
</dbReference>
<proteinExistence type="predicted"/>
<feature type="domain" description="Enoyl reductase (ER)" evidence="1">
    <location>
        <begin position="11"/>
        <end position="321"/>
    </location>
</feature>
<dbReference type="Pfam" id="PF00107">
    <property type="entry name" value="ADH_zinc_N"/>
    <property type="match status" value="1"/>
</dbReference>
<dbReference type="PANTHER" id="PTHR43677">
    <property type="entry name" value="SHORT-CHAIN DEHYDROGENASE/REDUCTASE"/>
    <property type="match status" value="1"/>
</dbReference>
<accession>A0A2I1R4V2</accession>
<dbReference type="Proteomes" id="UP000234662">
    <property type="component" value="Unassembled WGS sequence"/>
</dbReference>
<gene>
    <name evidence="2" type="ORF">CYJ73_18525</name>
</gene>
<name>A0A2I1R4V2_9ACTN</name>
<protein>
    <submittedName>
        <fullName evidence="2">Oxidoreductase</fullName>
    </submittedName>
</protein>
<dbReference type="InterPro" id="IPR051397">
    <property type="entry name" value="Zn-ADH-like_protein"/>
</dbReference>
<dbReference type="InterPro" id="IPR020843">
    <property type="entry name" value="ER"/>
</dbReference>
<dbReference type="AlphaFoldDB" id="A0A2I1R4V2"/>
<dbReference type="EMBL" id="PKJC01000016">
    <property type="protein sequence ID" value="PKZ64161.1"/>
    <property type="molecule type" value="Genomic_DNA"/>
</dbReference>
<dbReference type="SUPFAM" id="SSF50129">
    <property type="entry name" value="GroES-like"/>
    <property type="match status" value="1"/>
</dbReference>
<dbReference type="InterPro" id="IPR013154">
    <property type="entry name" value="ADH-like_N"/>
</dbReference>
<dbReference type="Gene3D" id="3.90.180.10">
    <property type="entry name" value="Medium-chain alcohol dehydrogenases, catalytic domain"/>
    <property type="match status" value="1"/>
</dbReference>
<dbReference type="InterPro" id="IPR013149">
    <property type="entry name" value="ADH-like_C"/>
</dbReference>
<organism evidence="2 3">
    <name type="scientific">Gordonia terrae</name>
    <dbReference type="NCBI Taxonomy" id="2055"/>
    <lineage>
        <taxon>Bacteria</taxon>
        <taxon>Bacillati</taxon>
        <taxon>Actinomycetota</taxon>
        <taxon>Actinomycetes</taxon>
        <taxon>Mycobacteriales</taxon>
        <taxon>Gordoniaceae</taxon>
        <taxon>Gordonia</taxon>
    </lineage>
</organism>
<reference evidence="2 3" key="1">
    <citation type="submission" date="2017-12" db="EMBL/GenBank/DDBJ databases">
        <title>Phylogenetic diversity of female urinary microbiome.</title>
        <authorList>
            <person name="Thomas-White K."/>
            <person name="Wolfe A.J."/>
        </authorList>
    </citation>
    <scope>NUCLEOTIDE SEQUENCE [LARGE SCALE GENOMIC DNA]</scope>
    <source>
        <strain evidence="2 3">UMB0777</strain>
    </source>
</reference>
<dbReference type="InterPro" id="IPR011032">
    <property type="entry name" value="GroES-like_sf"/>
</dbReference>
<dbReference type="SMART" id="SM00829">
    <property type="entry name" value="PKS_ER"/>
    <property type="match status" value="1"/>
</dbReference>
<comment type="caution">
    <text evidence="2">The sequence shown here is derived from an EMBL/GenBank/DDBJ whole genome shotgun (WGS) entry which is preliminary data.</text>
</comment>
<dbReference type="InterPro" id="IPR014188">
    <property type="entry name" value="Acrylyl-CoA_reductase_AcuI"/>
</dbReference>
<dbReference type="SUPFAM" id="SSF51735">
    <property type="entry name" value="NAD(P)-binding Rossmann-fold domains"/>
    <property type="match status" value="1"/>
</dbReference>
<evidence type="ECO:0000313" key="2">
    <source>
        <dbReference type="EMBL" id="PKZ64161.1"/>
    </source>
</evidence>
<evidence type="ECO:0000313" key="3">
    <source>
        <dbReference type="Proteomes" id="UP000234662"/>
    </source>
</evidence>
<sequence>MFYGLCVQRDGESTKTVLVEQTGIDLPDGDVLVDVSYSDLNFKDGKVMEPGSLLPAFLPLIPGIDLAGTVSESSNPLFSPGDRVVVNGFGLGTDRHGGLTQQSRVPGAWLTRIPSALSEFHAAALGTAGYTAALAVDTLLYSGVRPDSGPVLVTGAGGGVGSIAILLLSAAGFEVVASTGRHGELADSLTELGAQDVIGRLIPEDSPLGVQRWAAAVDSVGSDTLAAVLAQTRYSGTVAAVGLAQGDDLPATVLPFILRGVSLIGIDSVYASQSKRQRAWERLAAIDTELLDSIVRVVGLADAPSISQEVIAGKIHGRVVVDVNQIPDGVTVGR</sequence>